<evidence type="ECO:0000256" key="13">
    <source>
        <dbReference type="SAM" id="SignalP"/>
    </source>
</evidence>
<protein>
    <submittedName>
        <fullName evidence="16">Iron complex outermembrane receptor protein</fullName>
    </submittedName>
</protein>
<dbReference type="InterPro" id="IPR012910">
    <property type="entry name" value="Plug_dom"/>
</dbReference>
<comment type="similarity">
    <text evidence="11 12">Belongs to the TonB-dependent receptor family.</text>
</comment>
<feature type="domain" description="TonB-dependent receptor plug" evidence="15">
    <location>
        <begin position="50"/>
        <end position="159"/>
    </location>
</feature>
<evidence type="ECO:0000313" key="16">
    <source>
        <dbReference type="EMBL" id="MBB3926941.1"/>
    </source>
</evidence>
<dbReference type="AlphaFoldDB" id="A0A7W6BH84"/>
<sequence length="773" mass="84161">MSMKLRYFLLGGAALIFAARPALAQTADAEEGSQGIADIVVTAQKRAENLQSTPIAVTALNAEMIRDKGISSAADLTAVAPSLSVTTSPASSTNMQLFIRGIGDIDPILTADSPVGLYVDGIILGRAAGSAFDILDLERIEVLRGPQGTLYGRNTIGGAVNLITAKPAEDFHATLDGSAGNYGYYNLKASVDTGNIANTGLKARMTYLHRQRNGYVDDVNAPSHRDPGAYVLDAFRGAVSFESGIFKLDYGFDLSRRESYAPAFQLTVIRPDVLEYLQASPALGGNAPVYSPERLASIALNQGKMTDRVTGHTVTAELDLGAATLRSLTGFRRWSNRNAQDDLDGNSGLVGFTVSPEVLAPPYTFNPLGVNELDLFSTQNRRRQNQFSQEVNLLGNIGDRFEYVLGGYYFREHSKEYNPQNFLLILPSPVPIPLTPDVTVNSFGVQLSSLTDYDHYNKSAAAFAQGTFELTDTLSVTGGVRYTHDKKHLVQRAPFVRDLRASYEKVNYAFSVDWQATPSMLLYARTASGYKAGGFNARSVNSGFNPESLTSYEAGIKSDWLDRRLRVNLTGFYATHSDLQLQQLQAGSGGASSVTVNAGKARYWGIEAELTAKPVEPLTLGANLGYTNRKYKQFLILDPVTDQYVDVKDSARFMIGATTTISAYAQLDIADLEIGRLSIRGDYDYRTKIYYHPTTVGTPYNDQIAGAPRSLVNGRISLTDIDLNGAKAELALWGKNIFDKKYRLFGIDFGSLGFAGNTYGEPATYGVDFRIKL</sequence>
<evidence type="ECO:0000256" key="6">
    <source>
        <dbReference type="ARBA" id="ARBA00023004"/>
    </source>
</evidence>
<comment type="subcellular location">
    <subcellularLocation>
        <location evidence="1 11">Cell outer membrane</location>
        <topology evidence="1 11">Multi-pass membrane protein</topology>
    </subcellularLocation>
</comment>
<evidence type="ECO:0000313" key="17">
    <source>
        <dbReference type="Proteomes" id="UP000571950"/>
    </source>
</evidence>
<dbReference type="Gene3D" id="2.40.170.20">
    <property type="entry name" value="TonB-dependent receptor, beta-barrel domain"/>
    <property type="match status" value="1"/>
</dbReference>
<comment type="caution">
    <text evidence="16">The sequence shown here is derived from an EMBL/GenBank/DDBJ whole genome shotgun (WGS) entry which is preliminary data.</text>
</comment>
<dbReference type="Pfam" id="PF00593">
    <property type="entry name" value="TonB_dep_Rec_b-barrel"/>
    <property type="match status" value="1"/>
</dbReference>
<dbReference type="InterPro" id="IPR036942">
    <property type="entry name" value="Beta-barrel_TonB_sf"/>
</dbReference>
<dbReference type="GO" id="GO:0006826">
    <property type="term" value="P:iron ion transport"/>
    <property type="evidence" value="ECO:0007669"/>
    <property type="project" value="UniProtKB-KW"/>
</dbReference>
<dbReference type="InterPro" id="IPR000531">
    <property type="entry name" value="Beta-barrel_TonB"/>
</dbReference>
<gene>
    <name evidence="16" type="ORF">GGR43_002664</name>
</gene>
<feature type="chain" id="PRO_5031182479" evidence="13">
    <location>
        <begin position="25"/>
        <end position="773"/>
    </location>
</feature>
<keyword evidence="4" id="KW-0410">Iron transport</keyword>
<dbReference type="InterPro" id="IPR039426">
    <property type="entry name" value="TonB-dep_rcpt-like"/>
</dbReference>
<keyword evidence="7" id="KW-0406">Ion transport</keyword>
<reference evidence="16 17" key="1">
    <citation type="submission" date="2020-08" db="EMBL/GenBank/DDBJ databases">
        <title>Genomic Encyclopedia of Type Strains, Phase IV (KMG-IV): sequencing the most valuable type-strain genomes for metagenomic binning, comparative biology and taxonomic classification.</title>
        <authorList>
            <person name="Goeker M."/>
        </authorList>
    </citation>
    <scope>NUCLEOTIDE SEQUENCE [LARGE SCALE GENOMIC DNA]</scope>
    <source>
        <strain evidence="16 17">DSM 26189</strain>
    </source>
</reference>
<keyword evidence="6" id="KW-0408">Iron</keyword>
<evidence type="ECO:0000256" key="5">
    <source>
        <dbReference type="ARBA" id="ARBA00022692"/>
    </source>
</evidence>
<dbReference type="Pfam" id="PF07715">
    <property type="entry name" value="Plug"/>
    <property type="match status" value="1"/>
</dbReference>
<keyword evidence="13" id="KW-0732">Signal</keyword>
<keyword evidence="9 11" id="KW-0472">Membrane</keyword>
<proteinExistence type="inferred from homology"/>
<keyword evidence="5 11" id="KW-0812">Transmembrane</keyword>
<keyword evidence="16" id="KW-0675">Receptor</keyword>
<evidence type="ECO:0000256" key="1">
    <source>
        <dbReference type="ARBA" id="ARBA00004571"/>
    </source>
</evidence>
<keyword evidence="17" id="KW-1185">Reference proteome</keyword>
<evidence type="ECO:0000256" key="7">
    <source>
        <dbReference type="ARBA" id="ARBA00023065"/>
    </source>
</evidence>
<keyword evidence="10 11" id="KW-0998">Cell outer membrane</keyword>
<evidence type="ECO:0000256" key="2">
    <source>
        <dbReference type="ARBA" id="ARBA00022448"/>
    </source>
</evidence>
<dbReference type="PANTHER" id="PTHR32552">
    <property type="entry name" value="FERRICHROME IRON RECEPTOR-RELATED"/>
    <property type="match status" value="1"/>
</dbReference>
<evidence type="ECO:0000256" key="9">
    <source>
        <dbReference type="ARBA" id="ARBA00023136"/>
    </source>
</evidence>
<evidence type="ECO:0000259" key="15">
    <source>
        <dbReference type="Pfam" id="PF07715"/>
    </source>
</evidence>
<dbReference type="GO" id="GO:0009279">
    <property type="term" value="C:cell outer membrane"/>
    <property type="evidence" value="ECO:0007669"/>
    <property type="project" value="UniProtKB-SubCell"/>
</dbReference>
<feature type="domain" description="TonB-dependent receptor-like beta-barrel" evidence="14">
    <location>
        <begin position="300"/>
        <end position="699"/>
    </location>
</feature>
<evidence type="ECO:0000256" key="11">
    <source>
        <dbReference type="PROSITE-ProRule" id="PRU01360"/>
    </source>
</evidence>
<dbReference type="SUPFAM" id="SSF56935">
    <property type="entry name" value="Porins"/>
    <property type="match status" value="1"/>
</dbReference>
<name>A0A7W6BH84_9SPHN</name>
<keyword evidence="2 11" id="KW-0813">Transport</keyword>
<organism evidence="16 17">
    <name type="scientific">Sphingobium jiangsuense</name>
    <dbReference type="NCBI Taxonomy" id="870476"/>
    <lineage>
        <taxon>Bacteria</taxon>
        <taxon>Pseudomonadati</taxon>
        <taxon>Pseudomonadota</taxon>
        <taxon>Alphaproteobacteria</taxon>
        <taxon>Sphingomonadales</taxon>
        <taxon>Sphingomonadaceae</taxon>
        <taxon>Sphingobium</taxon>
    </lineage>
</organism>
<evidence type="ECO:0000259" key="14">
    <source>
        <dbReference type="Pfam" id="PF00593"/>
    </source>
</evidence>
<dbReference type="Proteomes" id="UP000571950">
    <property type="component" value="Unassembled WGS sequence"/>
</dbReference>
<dbReference type="EMBL" id="JACIDT010000009">
    <property type="protein sequence ID" value="MBB3926941.1"/>
    <property type="molecule type" value="Genomic_DNA"/>
</dbReference>
<dbReference type="PANTHER" id="PTHR32552:SF81">
    <property type="entry name" value="TONB-DEPENDENT OUTER MEMBRANE RECEPTOR"/>
    <property type="match status" value="1"/>
</dbReference>
<keyword evidence="3 11" id="KW-1134">Transmembrane beta strand</keyword>
<evidence type="ECO:0000256" key="3">
    <source>
        <dbReference type="ARBA" id="ARBA00022452"/>
    </source>
</evidence>
<evidence type="ECO:0000256" key="8">
    <source>
        <dbReference type="ARBA" id="ARBA00023077"/>
    </source>
</evidence>
<dbReference type="PROSITE" id="PS52016">
    <property type="entry name" value="TONB_DEPENDENT_REC_3"/>
    <property type="match status" value="1"/>
</dbReference>
<keyword evidence="8 12" id="KW-0798">TonB box</keyword>
<evidence type="ECO:0000256" key="10">
    <source>
        <dbReference type="ARBA" id="ARBA00023237"/>
    </source>
</evidence>
<feature type="signal peptide" evidence="13">
    <location>
        <begin position="1"/>
        <end position="24"/>
    </location>
</feature>
<accession>A0A7W6BH84</accession>
<evidence type="ECO:0000256" key="4">
    <source>
        <dbReference type="ARBA" id="ARBA00022496"/>
    </source>
</evidence>
<evidence type="ECO:0000256" key="12">
    <source>
        <dbReference type="RuleBase" id="RU003357"/>
    </source>
</evidence>